<gene>
    <name evidence="6" type="ORF">GJJ30_29690</name>
</gene>
<proteinExistence type="predicted"/>
<sequence length="474" mass="49943">MKPFLLFALVVVVISTLFQCKKTSDPVTPGGSTNPGSNTAVSGTTTAPSVTTATSPTVSGVAATSATVSAVIDGNGGAAISQHGFVYSKTSQTPTTADSKTELGSAAGPFPQTITGKLTGLEANTTYYVRAYATNDKGTGYGAVAQVKTGTAAATTGELSGTWVERAKFPADPRNDFWLVAVNDKVYLLGGYSAKQRFYDAWEYDPAGNRWTEKAKTAFTQSAIFFPPIRPLVANGKIFFPAGVGPTPNDVKANVHEFDPVANKWSVKGALPTGFDPGGTAAFVIGDKAYFAGHSSSTGFVKKVWEYTISSDKWTQKGDFSGPLSGGAIGASVNGKGLVIGASESGQPVSTLSYDPATDKWTSVSTRDYLSAGSSSKSLGFSSDKIVEYNTWTGQKYRDGIMPIVLTLDPLKVTPQLTNLLPYPKACDAYPESGLNMVHVGDRIFAVISNTKEAAKLTACDKEEMGKLYEFVKK</sequence>
<feature type="chain" id="PRO_5029573551" description="Fibronectin type-III domain-containing protein" evidence="4">
    <location>
        <begin position="21"/>
        <end position="474"/>
    </location>
</feature>
<dbReference type="PANTHER" id="PTHR46344">
    <property type="entry name" value="OS02G0202900 PROTEIN"/>
    <property type="match status" value="1"/>
</dbReference>
<dbReference type="InterPro" id="IPR006652">
    <property type="entry name" value="Kelch_1"/>
</dbReference>
<dbReference type="InterPro" id="IPR013783">
    <property type="entry name" value="Ig-like_fold"/>
</dbReference>
<feature type="compositionally biased region" description="Low complexity" evidence="3">
    <location>
        <begin position="39"/>
        <end position="55"/>
    </location>
</feature>
<name>A0A7K0EVI1_9BACT</name>
<dbReference type="EMBL" id="WJXZ01000015">
    <property type="protein sequence ID" value="MRS65501.1"/>
    <property type="molecule type" value="Genomic_DNA"/>
</dbReference>
<dbReference type="Gene3D" id="2.60.40.10">
    <property type="entry name" value="Immunoglobulins"/>
    <property type="match status" value="1"/>
</dbReference>
<dbReference type="AlphaFoldDB" id="A0A7K0EVI1"/>
<dbReference type="Gene3D" id="2.120.10.80">
    <property type="entry name" value="Kelch-type beta propeller"/>
    <property type="match status" value="2"/>
</dbReference>
<dbReference type="Pfam" id="PF01344">
    <property type="entry name" value="Kelch_1"/>
    <property type="match status" value="1"/>
</dbReference>
<keyword evidence="1" id="KW-0880">Kelch repeat</keyword>
<reference evidence="6 7" key="1">
    <citation type="journal article" date="2018" name="Antonie Van Leeuwenhoek">
        <title>Larkinella terrae sp. nov., isolated from soil on Jeju Island, South Korea.</title>
        <authorList>
            <person name="Ten L.N."/>
            <person name="Jeon J."/>
            <person name="Park S.J."/>
            <person name="Park S."/>
            <person name="Lee S.Y."/>
            <person name="Kim M.K."/>
            <person name="Jung H.Y."/>
        </authorList>
    </citation>
    <scope>NUCLEOTIDE SEQUENCE [LARGE SCALE GENOMIC DNA]</scope>
    <source>
        <strain evidence="6 7">KCTC 52001</strain>
    </source>
</reference>
<evidence type="ECO:0000256" key="4">
    <source>
        <dbReference type="SAM" id="SignalP"/>
    </source>
</evidence>
<dbReference type="PANTHER" id="PTHR46344:SF27">
    <property type="entry name" value="KELCH REPEAT SUPERFAMILY PROTEIN"/>
    <property type="match status" value="1"/>
</dbReference>
<accession>A0A7K0EVI1</accession>
<protein>
    <recommendedName>
        <fullName evidence="5">Fibronectin type-III domain-containing protein</fullName>
    </recommendedName>
</protein>
<feature type="region of interest" description="Disordered" evidence="3">
    <location>
        <begin position="24"/>
        <end position="55"/>
    </location>
</feature>
<dbReference type="InterPro" id="IPR015915">
    <property type="entry name" value="Kelch-typ_b-propeller"/>
</dbReference>
<dbReference type="SUPFAM" id="SSF117281">
    <property type="entry name" value="Kelch motif"/>
    <property type="match status" value="1"/>
</dbReference>
<feature type="signal peptide" evidence="4">
    <location>
        <begin position="1"/>
        <end position="20"/>
    </location>
</feature>
<feature type="domain" description="Fibronectin type-III" evidence="5">
    <location>
        <begin position="52"/>
        <end position="155"/>
    </location>
</feature>
<evidence type="ECO:0000313" key="6">
    <source>
        <dbReference type="EMBL" id="MRS65501.1"/>
    </source>
</evidence>
<dbReference type="OrthoDB" id="918646at2"/>
<evidence type="ECO:0000256" key="2">
    <source>
        <dbReference type="ARBA" id="ARBA00022737"/>
    </source>
</evidence>
<comment type="caution">
    <text evidence="6">The sequence shown here is derived from an EMBL/GenBank/DDBJ whole genome shotgun (WGS) entry which is preliminary data.</text>
</comment>
<dbReference type="RefSeq" id="WP_154178874.1">
    <property type="nucleotide sequence ID" value="NZ_WJXZ01000015.1"/>
</dbReference>
<evidence type="ECO:0000313" key="7">
    <source>
        <dbReference type="Proteomes" id="UP000441754"/>
    </source>
</evidence>
<dbReference type="PROSITE" id="PS50853">
    <property type="entry name" value="FN3"/>
    <property type="match status" value="1"/>
</dbReference>
<keyword evidence="2" id="KW-0677">Repeat</keyword>
<dbReference type="InterPro" id="IPR036116">
    <property type="entry name" value="FN3_sf"/>
</dbReference>
<evidence type="ECO:0000256" key="1">
    <source>
        <dbReference type="ARBA" id="ARBA00022441"/>
    </source>
</evidence>
<keyword evidence="7" id="KW-1185">Reference proteome</keyword>
<dbReference type="InterPro" id="IPR003961">
    <property type="entry name" value="FN3_dom"/>
</dbReference>
<dbReference type="SUPFAM" id="SSF49265">
    <property type="entry name" value="Fibronectin type III"/>
    <property type="match status" value="1"/>
</dbReference>
<dbReference type="Proteomes" id="UP000441754">
    <property type="component" value="Unassembled WGS sequence"/>
</dbReference>
<evidence type="ECO:0000256" key="3">
    <source>
        <dbReference type="SAM" id="MobiDB-lite"/>
    </source>
</evidence>
<keyword evidence="4" id="KW-0732">Signal</keyword>
<evidence type="ECO:0000259" key="5">
    <source>
        <dbReference type="PROSITE" id="PS50853"/>
    </source>
</evidence>
<organism evidence="6 7">
    <name type="scientific">Larkinella terrae</name>
    <dbReference type="NCBI Taxonomy" id="2025311"/>
    <lineage>
        <taxon>Bacteria</taxon>
        <taxon>Pseudomonadati</taxon>
        <taxon>Bacteroidota</taxon>
        <taxon>Cytophagia</taxon>
        <taxon>Cytophagales</taxon>
        <taxon>Spirosomataceae</taxon>
        <taxon>Larkinella</taxon>
    </lineage>
</organism>